<dbReference type="RefSeq" id="WP_213214417.1">
    <property type="nucleotide sequence ID" value="NZ_QTKU01000001.1"/>
</dbReference>
<gene>
    <name evidence="8" type="ORF">DYI23_00275</name>
</gene>
<evidence type="ECO:0000259" key="7">
    <source>
        <dbReference type="Pfam" id="PF00892"/>
    </source>
</evidence>
<feature type="transmembrane region" description="Helical" evidence="6">
    <location>
        <begin position="224"/>
        <end position="245"/>
    </location>
</feature>
<keyword evidence="5 6" id="KW-0472">Membrane</keyword>
<dbReference type="AlphaFoldDB" id="A0A944GPB2"/>
<evidence type="ECO:0000313" key="9">
    <source>
        <dbReference type="Proteomes" id="UP000705379"/>
    </source>
</evidence>
<proteinExistence type="inferred from homology"/>
<feature type="transmembrane region" description="Helical" evidence="6">
    <location>
        <begin position="257"/>
        <end position="276"/>
    </location>
</feature>
<evidence type="ECO:0000256" key="4">
    <source>
        <dbReference type="ARBA" id="ARBA00022989"/>
    </source>
</evidence>
<comment type="caution">
    <text evidence="8">The sequence shown here is derived from an EMBL/GenBank/DDBJ whole genome shotgun (WGS) entry which is preliminary data.</text>
</comment>
<feature type="transmembrane region" description="Helical" evidence="6">
    <location>
        <begin position="156"/>
        <end position="179"/>
    </location>
</feature>
<evidence type="ECO:0000313" key="8">
    <source>
        <dbReference type="EMBL" id="MBS8258638.1"/>
    </source>
</evidence>
<keyword evidence="4 6" id="KW-1133">Transmembrane helix</keyword>
<evidence type="ECO:0000256" key="3">
    <source>
        <dbReference type="ARBA" id="ARBA00022692"/>
    </source>
</evidence>
<reference evidence="8" key="1">
    <citation type="submission" date="2018-08" db="EMBL/GenBank/DDBJ databases">
        <authorList>
            <person name="Jin W."/>
            <person name="Wang H."/>
            <person name="Yang Y."/>
            <person name="Li M."/>
            <person name="Liu J."/>
        </authorList>
    </citation>
    <scope>NUCLEOTIDE SEQUENCE</scope>
    <source>
        <strain evidence="8">AESS21</strain>
    </source>
</reference>
<dbReference type="PANTHER" id="PTHR32322:SF2">
    <property type="entry name" value="EAMA DOMAIN-CONTAINING PROTEIN"/>
    <property type="match status" value="1"/>
</dbReference>
<feature type="transmembrane region" description="Helical" evidence="6">
    <location>
        <begin position="7"/>
        <end position="28"/>
    </location>
</feature>
<feature type="transmembrane region" description="Helical" evidence="6">
    <location>
        <begin position="105"/>
        <end position="126"/>
    </location>
</feature>
<name>A0A944GPB2_9HYPH</name>
<comment type="similarity">
    <text evidence="2">Belongs to the EamA transporter family.</text>
</comment>
<evidence type="ECO:0000256" key="5">
    <source>
        <dbReference type="ARBA" id="ARBA00023136"/>
    </source>
</evidence>
<feature type="transmembrane region" description="Helical" evidence="6">
    <location>
        <begin position="48"/>
        <end position="68"/>
    </location>
</feature>
<keyword evidence="3 6" id="KW-0812">Transmembrane</keyword>
<dbReference type="InterPro" id="IPR037185">
    <property type="entry name" value="EmrE-like"/>
</dbReference>
<protein>
    <submittedName>
        <fullName evidence="8">DMT family transporter</fullName>
    </submittedName>
</protein>
<dbReference type="Proteomes" id="UP000705379">
    <property type="component" value="Unassembled WGS sequence"/>
</dbReference>
<dbReference type="SUPFAM" id="SSF103481">
    <property type="entry name" value="Multidrug resistance efflux transporter EmrE"/>
    <property type="match status" value="2"/>
</dbReference>
<sequence>MSFAATLFRGYIFGNAALLLILTTLMWGGNTVAGRLAIDEVSPMAVVALRWIIVSVVMVSVTLPRLKAEWPLIKAHLGRLSLMALFGFTSFNSLFYVAAHRTTAVNLGIIQGAMPVLVLIGAVLAFGVRVRPLQVVGILITLAGVAMVAAQGDPDVLLHLSINPGDGIMLIACLFYAGYTLSLRNRPQVSGLVFFAVLSVVAALTSIPGLFYEHAVDTLQWPTFQGWLVVLYIALFPSSLAQIFFMRGVELIGPARAGVFINLVPIFAAGLGILILGEPFHAYHAIALVMVLGGIWLSERKTEKK</sequence>
<dbReference type="GO" id="GO:0016020">
    <property type="term" value="C:membrane"/>
    <property type="evidence" value="ECO:0007669"/>
    <property type="project" value="UniProtKB-SubCell"/>
</dbReference>
<evidence type="ECO:0000256" key="6">
    <source>
        <dbReference type="SAM" id="Phobius"/>
    </source>
</evidence>
<reference evidence="8" key="2">
    <citation type="journal article" date="2021" name="Microorganisms">
        <title>Bacterial Dimethylsulfoniopropionate Biosynthesis in the East China Sea.</title>
        <authorList>
            <person name="Liu J."/>
            <person name="Zhang Y."/>
            <person name="Liu J."/>
            <person name="Zhong H."/>
            <person name="Williams B.T."/>
            <person name="Zheng Y."/>
            <person name="Curson A.R.J."/>
            <person name="Sun C."/>
            <person name="Sun H."/>
            <person name="Song D."/>
            <person name="Wagner Mackenzie B."/>
            <person name="Bermejo Martinez A."/>
            <person name="Todd J.D."/>
            <person name="Zhang X.H."/>
        </authorList>
    </citation>
    <scope>NUCLEOTIDE SEQUENCE</scope>
    <source>
        <strain evidence="8">AESS21</strain>
    </source>
</reference>
<feature type="transmembrane region" description="Helical" evidence="6">
    <location>
        <begin position="191"/>
        <end position="212"/>
    </location>
</feature>
<feature type="domain" description="EamA" evidence="7">
    <location>
        <begin position="16"/>
        <end position="148"/>
    </location>
</feature>
<feature type="domain" description="EamA" evidence="7">
    <location>
        <begin position="165"/>
        <end position="297"/>
    </location>
</feature>
<evidence type="ECO:0000256" key="2">
    <source>
        <dbReference type="ARBA" id="ARBA00007362"/>
    </source>
</evidence>
<dbReference type="Pfam" id="PF00892">
    <property type="entry name" value="EamA"/>
    <property type="match status" value="2"/>
</dbReference>
<organism evidence="8 9">
    <name type="scientific">Roseibium polysiphoniae</name>
    <dbReference type="NCBI Taxonomy" id="2571221"/>
    <lineage>
        <taxon>Bacteria</taxon>
        <taxon>Pseudomonadati</taxon>
        <taxon>Pseudomonadota</taxon>
        <taxon>Alphaproteobacteria</taxon>
        <taxon>Hyphomicrobiales</taxon>
        <taxon>Stappiaceae</taxon>
        <taxon>Roseibium</taxon>
    </lineage>
</organism>
<evidence type="ECO:0000256" key="1">
    <source>
        <dbReference type="ARBA" id="ARBA00004141"/>
    </source>
</evidence>
<accession>A0A944GPB2</accession>
<dbReference type="EMBL" id="QTKU01000001">
    <property type="protein sequence ID" value="MBS8258638.1"/>
    <property type="molecule type" value="Genomic_DNA"/>
</dbReference>
<dbReference type="InterPro" id="IPR050638">
    <property type="entry name" value="AA-Vitamin_Transporters"/>
</dbReference>
<feature type="transmembrane region" description="Helical" evidence="6">
    <location>
        <begin position="80"/>
        <end position="99"/>
    </location>
</feature>
<comment type="subcellular location">
    <subcellularLocation>
        <location evidence="1">Membrane</location>
        <topology evidence="1">Multi-pass membrane protein</topology>
    </subcellularLocation>
</comment>
<dbReference type="PANTHER" id="PTHR32322">
    <property type="entry name" value="INNER MEMBRANE TRANSPORTER"/>
    <property type="match status" value="1"/>
</dbReference>
<feature type="transmembrane region" description="Helical" evidence="6">
    <location>
        <begin position="133"/>
        <end position="150"/>
    </location>
</feature>
<feature type="transmembrane region" description="Helical" evidence="6">
    <location>
        <begin position="282"/>
        <end position="298"/>
    </location>
</feature>
<dbReference type="InterPro" id="IPR000620">
    <property type="entry name" value="EamA_dom"/>
</dbReference>